<dbReference type="EMBL" id="CACVBM020000133">
    <property type="protein sequence ID" value="CAA7014952.1"/>
    <property type="molecule type" value="Genomic_DNA"/>
</dbReference>
<reference evidence="4" key="1">
    <citation type="submission" date="2020-01" db="EMBL/GenBank/DDBJ databases">
        <authorList>
            <person name="Mishra B."/>
        </authorList>
    </citation>
    <scope>NUCLEOTIDE SEQUENCE [LARGE SCALE GENOMIC DNA]</scope>
</reference>
<evidence type="ECO:0000259" key="2">
    <source>
        <dbReference type="Pfam" id="PF03384"/>
    </source>
</evidence>
<dbReference type="Pfam" id="PF03384">
    <property type="entry name" value="DUF287"/>
    <property type="match status" value="1"/>
</dbReference>
<evidence type="ECO:0000259" key="3">
    <source>
        <dbReference type="Pfam" id="PF09331"/>
    </source>
</evidence>
<evidence type="ECO:0000313" key="4">
    <source>
        <dbReference type="EMBL" id="CAA7014952.1"/>
    </source>
</evidence>
<dbReference type="InterPro" id="IPR015410">
    <property type="entry name" value="DUF1985"/>
</dbReference>
<feature type="compositionally biased region" description="Basic residues" evidence="1">
    <location>
        <begin position="573"/>
        <end position="596"/>
    </location>
</feature>
<organism evidence="4 5">
    <name type="scientific">Microthlaspi erraticum</name>
    <dbReference type="NCBI Taxonomy" id="1685480"/>
    <lineage>
        <taxon>Eukaryota</taxon>
        <taxon>Viridiplantae</taxon>
        <taxon>Streptophyta</taxon>
        <taxon>Embryophyta</taxon>
        <taxon>Tracheophyta</taxon>
        <taxon>Spermatophyta</taxon>
        <taxon>Magnoliopsida</taxon>
        <taxon>eudicotyledons</taxon>
        <taxon>Gunneridae</taxon>
        <taxon>Pentapetalae</taxon>
        <taxon>rosids</taxon>
        <taxon>malvids</taxon>
        <taxon>Brassicales</taxon>
        <taxon>Brassicaceae</taxon>
        <taxon>Coluteocarpeae</taxon>
        <taxon>Microthlaspi</taxon>
    </lineage>
</organism>
<accession>A0A6D2HFZ7</accession>
<keyword evidence="5" id="KW-1185">Reference proteome</keyword>
<name>A0A6D2HFZ7_9BRAS</name>
<protein>
    <recommendedName>
        <fullName evidence="6">DUF1985 domain-containing protein</fullName>
    </recommendedName>
</protein>
<dbReference type="Proteomes" id="UP000467841">
    <property type="component" value="Unassembled WGS sequence"/>
</dbReference>
<dbReference type="AlphaFoldDB" id="A0A6D2HFZ7"/>
<dbReference type="OrthoDB" id="1092475at2759"/>
<evidence type="ECO:0008006" key="6">
    <source>
        <dbReference type="Google" id="ProtNLM"/>
    </source>
</evidence>
<feature type="domain" description="DUF1985" evidence="3">
    <location>
        <begin position="142"/>
        <end position="278"/>
    </location>
</feature>
<dbReference type="PANTHER" id="PTHR48449:SF1">
    <property type="entry name" value="DUF1985 DOMAIN-CONTAINING PROTEIN"/>
    <property type="match status" value="1"/>
</dbReference>
<feature type="compositionally biased region" description="Acidic residues" evidence="1">
    <location>
        <begin position="58"/>
        <end position="71"/>
    </location>
</feature>
<comment type="caution">
    <text evidence="4">The sequence shown here is derived from an EMBL/GenBank/DDBJ whole genome shotgun (WGS) entry which is preliminary data.</text>
</comment>
<evidence type="ECO:0000313" key="5">
    <source>
        <dbReference type="Proteomes" id="UP000467841"/>
    </source>
</evidence>
<feature type="compositionally biased region" description="Basic and acidic residues" evidence="1">
    <location>
        <begin position="39"/>
        <end position="57"/>
    </location>
</feature>
<feature type="compositionally biased region" description="Acidic residues" evidence="1">
    <location>
        <begin position="478"/>
        <end position="530"/>
    </location>
</feature>
<dbReference type="Pfam" id="PF09331">
    <property type="entry name" value="DUF1985"/>
    <property type="match status" value="1"/>
</dbReference>
<dbReference type="PANTHER" id="PTHR48449">
    <property type="entry name" value="DUF1985 DOMAIN-CONTAINING PROTEIN"/>
    <property type="match status" value="1"/>
</dbReference>
<evidence type="ECO:0000256" key="1">
    <source>
        <dbReference type="SAM" id="MobiDB-lite"/>
    </source>
</evidence>
<feature type="region of interest" description="Disordered" evidence="1">
    <location>
        <begin position="1"/>
        <end position="82"/>
    </location>
</feature>
<dbReference type="InterPro" id="IPR005048">
    <property type="entry name" value="DUF287"/>
</dbReference>
<feature type="domain" description="DUF287" evidence="2">
    <location>
        <begin position="364"/>
        <end position="417"/>
    </location>
</feature>
<gene>
    <name evidence="4" type="ORF">MERR_LOCUS2187</name>
</gene>
<sequence>MAKVKNASGRQYESYRGPAEQAQVQPEQPTEDSTMNEAEDPRSEDHEVQEQEKSHDGNEEETGNEHDEDESQPLPPESFFFSPKQYGNSCKIASRCYVKETVNEIKKYPNELEFFRKHPQFKHIFHIREEPNRKSQGLWMLLLHHARTEKENEPWFVVTGVPIRYSIKEHALLTGLDCHDYPRNYKDLKSKKKGDYKFVKKWFGRSTEITIADVVAMLGSMNSSVNKKKMALLYFLSNVLKAKSKVEGNIEPFLLKVVDDLKLCETFPWGRYTFDDCIAEVKKIMNKFKRGIVKKGDTWCFSGFNLPLEAFAFECIPELGRTFRERVEAEEECPRLCKNMFKETHMKGYPLSSINDAIGTSKNIISILEPTPDEETLMERIIEAGCDDGIGYVDPIVEGWRSHLIDKKKKIFWESLYEADVAGREFTENEDEEPEMRSDVVELKEVIKAFMERMDVIEAVAKEIKDTVGAMNTRLIESEEEEVEDEEKEEAEVEDEEKEEHEVEVEDEEKEEEEEREVEVEDEEKEEEEEPPRKRQKPLAVERIERPQRHAKPAAAKRSPYVPGRAKATGNVKAKKTVPKGKKGAVAKKKGKGKTK</sequence>
<proteinExistence type="predicted"/>
<feature type="compositionally biased region" description="Low complexity" evidence="1">
    <location>
        <begin position="18"/>
        <end position="28"/>
    </location>
</feature>
<feature type="region of interest" description="Disordered" evidence="1">
    <location>
        <begin position="474"/>
        <end position="596"/>
    </location>
</feature>